<dbReference type="GO" id="GO:0019288">
    <property type="term" value="P:isopentenyl diphosphate biosynthetic process, methylerythritol 4-phosphate pathway"/>
    <property type="evidence" value="ECO:0007669"/>
    <property type="project" value="UniProtKB-UniRule"/>
</dbReference>
<dbReference type="SUPFAM" id="SSF54211">
    <property type="entry name" value="Ribosomal protein S5 domain 2-like"/>
    <property type="match status" value="1"/>
</dbReference>
<evidence type="ECO:0000259" key="10">
    <source>
        <dbReference type="Pfam" id="PF00288"/>
    </source>
</evidence>
<dbReference type="Proteomes" id="UP000217209">
    <property type="component" value="Chromosome"/>
</dbReference>
<dbReference type="InterPro" id="IPR004424">
    <property type="entry name" value="IspE"/>
</dbReference>
<dbReference type="Gene3D" id="3.30.230.10">
    <property type="match status" value="1"/>
</dbReference>
<dbReference type="OrthoDB" id="3173073at2"/>
<dbReference type="UniPathway" id="UPA00056">
    <property type="reaction ID" value="UER00094"/>
</dbReference>
<dbReference type="AlphaFoldDB" id="A0A1Q2HV87"/>
<evidence type="ECO:0000256" key="1">
    <source>
        <dbReference type="ARBA" id="ARBA00009684"/>
    </source>
</evidence>
<dbReference type="InterPro" id="IPR036554">
    <property type="entry name" value="GHMP_kinase_C_sf"/>
</dbReference>
<dbReference type="GO" id="GO:0050515">
    <property type="term" value="F:4-(cytidine 5'-diphospho)-2-C-methyl-D-erythritol kinase activity"/>
    <property type="evidence" value="ECO:0007669"/>
    <property type="project" value="UniProtKB-UniRule"/>
</dbReference>
<evidence type="ECO:0000256" key="6">
    <source>
        <dbReference type="ARBA" id="ARBA00022777"/>
    </source>
</evidence>
<keyword evidence="7 9" id="KW-0067">ATP-binding</keyword>
<comment type="similarity">
    <text evidence="1 9">Belongs to the GHMP kinase family. IspE subfamily.</text>
</comment>
<dbReference type="EC" id="2.7.1.148" evidence="2 9"/>
<dbReference type="RefSeq" id="WP_095659558.1">
    <property type="nucleotide sequence ID" value="NZ_CP019688.1"/>
</dbReference>
<gene>
    <name evidence="9 12" type="primary">ispE</name>
    <name evidence="12" type="ORF">CGLAU_03940</name>
</gene>
<evidence type="ECO:0000313" key="13">
    <source>
        <dbReference type="Proteomes" id="UP000217209"/>
    </source>
</evidence>
<reference evidence="12 13" key="1">
    <citation type="submission" date="2016-12" db="EMBL/GenBank/DDBJ databases">
        <authorList>
            <person name="Song W.-J."/>
            <person name="Kurnit D.M."/>
        </authorList>
    </citation>
    <scope>NUCLEOTIDE SEQUENCE [LARGE SCALE GENOMIC DNA]</scope>
    <source>
        <strain evidence="12 13">DSM 30827</strain>
    </source>
</reference>
<dbReference type="PANTHER" id="PTHR43527:SF2">
    <property type="entry name" value="4-DIPHOSPHOCYTIDYL-2-C-METHYL-D-ERYTHRITOL KINASE, CHLOROPLASTIC"/>
    <property type="match status" value="1"/>
</dbReference>
<dbReference type="PIRSF" id="PIRSF010376">
    <property type="entry name" value="IspE"/>
    <property type="match status" value="1"/>
</dbReference>
<protein>
    <recommendedName>
        <fullName evidence="3 9">4-diphosphocytidyl-2-C-methyl-D-erythritol kinase</fullName>
        <shortName evidence="9">CMK</shortName>
        <ecNumber evidence="2 9">2.7.1.148</ecNumber>
    </recommendedName>
    <alternativeName>
        <fullName evidence="8 9">4-(cytidine-5'-diphospho)-2-C-methyl-D-erythritol kinase</fullName>
    </alternativeName>
</protein>
<evidence type="ECO:0000256" key="9">
    <source>
        <dbReference type="HAMAP-Rule" id="MF_00061"/>
    </source>
</evidence>
<feature type="active site" evidence="9">
    <location>
        <position position="161"/>
    </location>
</feature>
<feature type="active site" evidence="9">
    <location>
        <position position="12"/>
    </location>
</feature>
<keyword evidence="6 9" id="KW-0418">Kinase</keyword>
<keyword evidence="13" id="KW-1185">Reference proteome</keyword>
<evidence type="ECO:0000256" key="7">
    <source>
        <dbReference type="ARBA" id="ARBA00022840"/>
    </source>
</evidence>
<dbReference type="Pfam" id="PF08544">
    <property type="entry name" value="GHMP_kinases_C"/>
    <property type="match status" value="1"/>
</dbReference>
<feature type="domain" description="GHMP kinase C-terminal" evidence="11">
    <location>
        <begin position="230"/>
        <end position="303"/>
    </location>
</feature>
<comment type="function">
    <text evidence="9">Catalyzes the phosphorylation of the position 2 hydroxy group of 4-diphosphocytidyl-2C-methyl-D-erythritol.</text>
</comment>
<sequence>MVNQFAASAPGKVNLHLGVGEARADGYHDLVTVFQAVDQREVVRLVVEDGVASEGESVVAGITTHWTLEGALSEQIDTPSNLAWRAVDAAVAAHRAAFFPVALPKVRIEVDKAVFVAGGMAGGSADAAAALVAANAYLEHFSGTALDQNQLVALAKDLGADVPFALMGGNALGTGRGDDLVEMLGRGEFWWVFVNPRVPINTGEAFGLLDDLRHHNPSLVPHLDTTAVAQALTSGDPEVLAVALHNDLQAAALEMRPQLKELIRAGEAEALAAIVSGSGPTVAVLCRDSGHAQEVRDALAGRFPGYELITTHGPAAGALL</sequence>
<evidence type="ECO:0000256" key="5">
    <source>
        <dbReference type="ARBA" id="ARBA00022741"/>
    </source>
</evidence>
<comment type="pathway">
    <text evidence="9">Isoprenoid biosynthesis; isopentenyl diphosphate biosynthesis via DXP pathway; isopentenyl diphosphate from 1-deoxy-D-xylulose 5-phosphate: step 3/6.</text>
</comment>
<keyword evidence="4 9" id="KW-0808">Transferase</keyword>
<keyword evidence="5 9" id="KW-0547">Nucleotide-binding</keyword>
<comment type="catalytic activity">
    <reaction evidence="9">
        <text>4-CDP-2-C-methyl-D-erythritol + ATP = 4-CDP-2-C-methyl-D-erythritol 2-phosphate + ADP + H(+)</text>
        <dbReference type="Rhea" id="RHEA:18437"/>
        <dbReference type="ChEBI" id="CHEBI:15378"/>
        <dbReference type="ChEBI" id="CHEBI:30616"/>
        <dbReference type="ChEBI" id="CHEBI:57823"/>
        <dbReference type="ChEBI" id="CHEBI:57919"/>
        <dbReference type="ChEBI" id="CHEBI:456216"/>
        <dbReference type="EC" id="2.7.1.148"/>
    </reaction>
</comment>
<dbReference type="KEGG" id="cgv:CGLAU_03940"/>
<dbReference type="InterPro" id="IPR013750">
    <property type="entry name" value="GHMP_kinase_C_dom"/>
</dbReference>
<accession>A0A1Q2HV87</accession>
<dbReference type="Gene3D" id="3.30.70.890">
    <property type="entry name" value="GHMP kinase, C-terminal domain"/>
    <property type="match status" value="1"/>
</dbReference>
<dbReference type="PRINTS" id="PR00958">
    <property type="entry name" value="HOMSERKINASE"/>
</dbReference>
<evidence type="ECO:0000256" key="4">
    <source>
        <dbReference type="ARBA" id="ARBA00022679"/>
    </source>
</evidence>
<dbReference type="GO" id="GO:0016114">
    <property type="term" value="P:terpenoid biosynthetic process"/>
    <property type="evidence" value="ECO:0007669"/>
    <property type="project" value="InterPro"/>
</dbReference>
<evidence type="ECO:0000313" key="12">
    <source>
        <dbReference type="EMBL" id="AQQ14764.1"/>
    </source>
</evidence>
<dbReference type="NCBIfam" id="NF002870">
    <property type="entry name" value="PRK03188.1"/>
    <property type="match status" value="1"/>
</dbReference>
<feature type="domain" description="GHMP kinase N-terminal" evidence="10">
    <location>
        <begin position="81"/>
        <end position="169"/>
    </location>
</feature>
<evidence type="ECO:0000256" key="3">
    <source>
        <dbReference type="ARBA" id="ARBA00017473"/>
    </source>
</evidence>
<dbReference type="GO" id="GO:0005524">
    <property type="term" value="F:ATP binding"/>
    <property type="evidence" value="ECO:0007669"/>
    <property type="project" value="UniProtKB-UniRule"/>
</dbReference>
<dbReference type="InterPro" id="IPR020568">
    <property type="entry name" value="Ribosomal_Su5_D2-typ_SF"/>
</dbReference>
<evidence type="ECO:0000256" key="2">
    <source>
        <dbReference type="ARBA" id="ARBA00012052"/>
    </source>
</evidence>
<name>A0A1Q2HV87_9CORY</name>
<dbReference type="InterPro" id="IPR006204">
    <property type="entry name" value="GHMP_kinase_N_dom"/>
</dbReference>
<dbReference type="SUPFAM" id="SSF55060">
    <property type="entry name" value="GHMP Kinase, C-terminal domain"/>
    <property type="match status" value="1"/>
</dbReference>
<comment type="caution">
    <text evidence="9">Lacks conserved residue(s) required for the propagation of feature annotation.</text>
</comment>
<proteinExistence type="inferred from homology"/>
<keyword evidence="9" id="KW-0414">Isoprene biosynthesis</keyword>
<dbReference type="Pfam" id="PF00288">
    <property type="entry name" value="GHMP_kinases_N"/>
    <property type="match status" value="1"/>
</dbReference>
<dbReference type="InterPro" id="IPR014721">
    <property type="entry name" value="Ribsml_uS5_D2-typ_fold_subgr"/>
</dbReference>
<evidence type="ECO:0000259" key="11">
    <source>
        <dbReference type="Pfam" id="PF08544"/>
    </source>
</evidence>
<dbReference type="PANTHER" id="PTHR43527">
    <property type="entry name" value="4-DIPHOSPHOCYTIDYL-2-C-METHYL-D-ERYTHRITOL KINASE, CHLOROPLASTIC"/>
    <property type="match status" value="1"/>
</dbReference>
<organism evidence="12 13">
    <name type="scientific">Corynebacterium glaucum</name>
    <dbReference type="NCBI Taxonomy" id="187491"/>
    <lineage>
        <taxon>Bacteria</taxon>
        <taxon>Bacillati</taxon>
        <taxon>Actinomycetota</taxon>
        <taxon>Actinomycetes</taxon>
        <taxon>Mycobacteriales</taxon>
        <taxon>Corynebacteriaceae</taxon>
        <taxon>Corynebacterium</taxon>
    </lineage>
</organism>
<dbReference type="HAMAP" id="MF_00061">
    <property type="entry name" value="IspE"/>
    <property type="match status" value="1"/>
</dbReference>
<evidence type="ECO:0000256" key="8">
    <source>
        <dbReference type="ARBA" id="ARBA00032554"/>
    </source>
</evidence>
<dbReference type="EMBL" id="CP019688">
    <property type="protein sequence ID" value="AQQ14764.1"/>
    <property type="molecule type" value="Genomic_DNA"/>
</dbReference>